<evidence type="ECO:0000256" key="9">
    <source>
        <dbReference type="ARBA" id="ARBA00023098"/>
    </source>
</evidence>
<evidence type="ECO:0000259" key="13">
    <source>
        <dbReference type="Pfam" id="PF00725"/>
    </source>
</evidence>
<name>A0A0S4QJN8_9ACTN</name>
<evidence type="ECO:0000259" key="14">
    <source>
        <dbReference type="Pfam" id="PF02737"/>
    </source>
</evidence>
<comment type="catalytic activity">
    <reaction evidence="12">
        <text>a (3S)-3-hydroxyacyl-CoA + NAD(+) = a 3-oxoacyl-CoA + NADH + H(+)</text>
        <dbReference type="Rhea" id="RHEA:22432"/>
        <dbReference type="ChEBI" id="CHEBI:15378"/>
        <dbReference type="ChEBI" id="CHEBI:57318"/>
        <dbReference type="ChEBI" id="CHEBI:57540"/>
        <dbReference type="ChEBI" id="CHEBI:57945"/>
        <dbReference type="ChEBI" id="CHEBI:90726"/>
        <dbReference type="EC" id="1.1.1.35"/>
    </reaction>
</comment>
<comment type="similarity">
    <text evidence="3">In the central section; belongs to the 3-hydroxyacyl-CoA dehydrogenase family.</text>
</comment>
<dbReference type="SUPFAM" id="SSF52096">
    <property type="entry name" value="ClpP/crotonase"/>
    <property type="match status" value="1"/>
</dbReference>
<accession>A0A0S4QJN8</accession>
<dbReference type="SUPFAM" id="SSF51735">
    <property type="entry name" value="NAD(P)-binding Rossmann-fold domains"/>
    <property type="match status" value="1"/>
</dbReference>
<gene>
    <name evidence="15" type="ORF">Ga0074812_10673</name>
</gene>
<dbReference type="InterPro" id="IPR006108">
    <property type="entry name" value="3HC_DH_C"/>
</dbReference>
<keyword evidence="9" id="KW-0443">Lipid metabolism</keyword>
<evidence type="ECO:0000256" key="12">
    <source>
        <dbReference type="ARBA" id="ARBA00049556"/>
    </source>
</evidence>
<evidence type="ECO:0000313" key="16">
    <source>
        <dbReference type="Proteomes" id="UP000198802"/>
    </source>
</evidence>
<dbReference type="PANTHER" id="PTHR43612">
    <property type="entry name" value="TRIFUNCTIONAL ENZYME SUBUNIT ALPHA"/>
    <property type="match status" value="1"/>
</dbReference>
<protein>
    <submittedName>
        <fullName evidence="15">3-hydroxyacyl-CoA dehydrogenase / enoyl-CoA hydratase / 3-hydroxybutyryl-CoA epimerase</fullName>
    </submittedName>
</protein>
<dbReference type="EMBL" id="FAOZ01000006">
    <property type="protein sequence ID" value="CUU55819.1"/>
    <property type="molecule type" value="Genomic_DNA"/>
</dbReference>
<feature type="domain" description="3-hydroxyacyl-CoA dehydrogenase C-terminal" evidence="13">
    <location>
        <begin position="527"/>
        <end position="607"/>
    </location>
</feature>
<dbReference type="CDD" id="cd06558">
    <property type="entry name" value="crotonase-like"/>
    <property type="match status" value="1"/>
</dbReference>
<evidence type="ECO:0000256" key="1">
    <source>
        <dbReference type="ARBA" id="ARBA00005005"/>
    </source>
</evidence>
<keyword evidence="5" id="KW-0276">Fatty acid metabolism</keyword>
<keyword evidence="7" id="KW-0560">Oxidoreductase</keyword>
<evidence type="ECO:0000313" key="15">
    <source>
        <dbReference type="EMBL" id="CUU55819.1"/>
    </source>
</evidence>
<keyword evidence="8" id="KW-0520">NAD</keyword>
<dbReference type="Gene3D" id="3.90.226.10">
    <property type="entry name" value="2-enoyl-CoA Hydratase, Chain A, domain 1"/>
    <property type="match status" value="1"/>
</dbReference>
<dbReference type="InterPro" id="IPR050136">
    <property type="entry name" value="FA_oxidation_alpha_subunit"/>
</dbReference>
<sequence>MSSAAVTLEHPDEVVTQAHVRYARLPGVDGPVALITLDNGLDHTRPSTFGPAGLRSLIAAVDEIEAHDPPVAAVAVTGKPFIFCVGADLSYRSSLTDPAEVRPKLTALGELGHTALRRVGEGRLGDRKVPTFALVNGAALGGGLELALHCDYRALSTDIAALALPEVFLGLVPAWGGTQLLPNLIGADNAVTVMIDNALSQNRTLRAAQAFKLGIGDILLEPADFLEEALRWVGRVLRGEVDPTAGRPTVERGPAWAAALERGRTLADARLHGAAPAAYRALELLALAETADRDTGYAAEDAALADLGAGEELVAGLYAFDLVNKRAKRPVGGPDRSLARPVTKVGVVGAGLMASQLAALFAQRLEVPVVLTDLDQARLDAGVARVHQEFDNLLQRKRISADRANRLKANVTGSLTKDAFADADLIIEAVFEDMAIKKSVLAELETYVKPETLLLTNTSALSVTEMAAELTHPERVAGLHFFNPVAVLPLVEVVRTPRSDDATIATTLDVAKKLKKNAVLVADAPAFVVNRLLTRFMGEVLAATESGTAIDTADTALDPLGLPMSPLVLLSLVGPPVALHVAETLHTATPDRFRSPAGLARLVDAGLGGFYTTDPQGRQVVDPKAAALVREGTGADGSGTGAALTPEQVRDAALSALAQEIRLLLDEKVVAEPADVDLCMILGAGWPFHLGGITPYLDRTGISERVTGRRFSPPGTATIS</sequence>
<dbReference type="Gene3D" id="1.10.1040.50">
    <property type="match status" value="1"/>
</dbReference>
<dbReference type="InterPro" id="IPR008927">
    <property type="entry name" value="6-PGluconate_DH-like_C_sf"/>
</dbReference>
<dbReference type="Pfam" id="PF02737">
    <property type="entry name" value="3HCDH_N"/>
    <property type="match status" value="1"/>
</dbReference>
<dbReference type="PANTHER" id="PTHR43612:SF3">
    <property type="entry name" value="TRIFUNCTIONAL ENZYME SUBUNIT ALPHA, MITOCHONDRIAL"/>
    <property type="match status" value="1"/>
</dbReference>
<feature type="domain" description="3-hydroxyacyl-CoA dehydrogenase NAD binding" evidence="14">
    <location>
        <begin position="344"/>
        <end position="523"/>
    </location>
</feature>
<evidence type="ECO:0000256" key="6">
    <source>
        <dbReference type="ARBA" id="ARBA00022963"/>
    </source>
</evidence>
<keyword evidence="11" id="KW-0511">Multifunctional enzyme</keyword>
<evidence type="ECO:0000256" key="8">
    <source>
        <dbReference type="ARBA" id="ARBA00023027"/>
    </source>
</evidence>
<dbReference type="RefSeq" id="WP_091274910.1">
    <property type="nucleotide sequence ID" value="NZ_FAOZ01000006.1"/>
</dbReference>
<evidence type="ECO:0000256" key="7">
    <source>
        <dbReference type="ARBA" id="ARBA00023002"/>
    </source>
</evidence>
<dbReference type="GO" id="GO:0004300">
    <property type="term" value="F:enoyl-CoA hydratase activity"/>
    <property type="evidence" value="ECO:0007669"/>
    <property type="project" value="TreeGrafter"/>
</dbReference>
<dbReference type="AlphaFoldDB" id="A0A0S4QJN8"/>
<dbReference type="Gene3D" id="3.40.50.720">
    <property type="entry name" value="NAD(P)-binding Rossmann-like Domain"/>
    <property type="match status" value="1"/>
</dbReference>
<evidence type="ECO:0000256" key="3">
    <source>
        <dbReference type="ARBA" id="ARBA00007005"/>
    </source>
</evidence>
<dbReference type="GO" id="GO:0016509">
    <property type="term" value="F:long-chain (3S)-3-hydroxyacyl-CoA dehydrogenase (NAD+) activity"/>
    <property type="evidence" value="ECO:0007669"/>
    <property type="project" value="TreeGrafter"/>
</dbReference>
<dbReference type="InterPro" id="IPR001753">
    <property type="entry name" value="Enoyl-CoA_hydra/iso"/>
</dbReference>
<comment type="similarity">
    <text evidence="4">Belongs to the 3-hydroxyacyl-CoA dehydrogenase family.</text>
</comment>
<dbReference type="Proteomes" id="UP000198802">
    <property type="component" value="Unassembled WGS sequence"/>
</dbReference>
<dbReference type="Pfam" id="PF00378">
    <property type="entry name" value="ECH_1"/>
    <property type="match status" value="1"/>
</dbReference>
<dbReference type="UniPathway" id="UPA00659"/>
<dbReference type="GO" id="GO:0006635">
    <property type="term" value="P:fatty acid beta-oxidation"/>
    <property type="evidence" value="ECO:0007669"/>
    <property type="project" value="UniProtKB-UniPathway"/>
</dbReference>
<comment type="pathway">
    <text evidence="2">Lipid metabolism; butanoate metabolism.</text>
</comment>
<evidence type="ECO:0000256" key="2">
    <source>
        <dbReference type="ARBA" id="ARBA00005086"/>
    </source>
</evidence>
<evidence type="ECO:0000256" key="4">
    <source>
        <dbReference type="ARBA" id="ARBA00009463"/>
    </source>
</evidence>
<dbReference type="InterPro" id="IPR006176">
    <property type="entry name" value="3-OHacyl-CoA_DH_NAD-bd"/>
</dbReference>
<dbReference type="Pfam" id="PF00725">
    <property type="entry name" value="3HCDH"/>
    <property type="match status" value="1"/>
</dbReference>
<evidence type="ECO:0000256" key="5">
    <source>
        <dbReference type="ARBA" id="ARBA00022832"/>
    </source>
</evidence>
<dbReference type="SUPFAM" id="SSF48179">
    <property type="entry name" value="6-phosphogluconate dehydrogenase C-terminal domain-like"/>
    <property type="match status" value="2"/>
</dbReference>
<dbReference type="GO" id="GO:0070403">
    <property type="term" value="F:NAD+ binding"/>
    <property type="evidence" value="ECO:0007669"/>
    <property type="project" value="InterPro"/>
</dbReference>
<evidence type="ECO:0000256" key="11">
    <source>
        <dbReference type="ARBA" id="ARBA00023268"/>
    </source>
</evidence>
<dbReference type="FunFam" id="3.40.50.720:FF:000009">
    <property type="entry name" value="Fatty oxidation complex, alpha subunit"/>
    <property type="match status" value="1"/>
</dbReference>
<evidence type="ECO:0000256" key="10">
    <source>
        <dbReference type="ARBA" id="ARBA00023239"/>
    </source>
</evidence>
<keyword evidence="10" id="KW-0456">Lyase</keyword>
<comment type="pathway">
    <text evidence="1">Lipid metabolism; fatty acid beta-oxidation.</text>
</comment>
<dbReference type="InterPro" id="IPR029045">
    <property type="entry name" value="ClpP/crotonase-like_dom_sf"/>
</dbReference>
<reference evidence="16" key="1">
    <citation type="submission" date="2015-11" db="EMBL/GenBank/DDBJ databases">
        <authorList>
            <person name="Varghese N."/>
        </authorList>
    </citation>
    <scope>NUCLEOTIDE SEQUENCE [LARGE SCALE GENOMIC DNA]</scope>
    <source>
        <strain evidence="16">DSM 45899</strain>
    </source>
</reference>
<organism evidence="15 16">
    <name type="scientific">Parafrankia irregularis</name>
    <dbReference type="NCBI Taxonomy" id="795642"/>
    <lineage>
        <taxon>Bacteria</taxon>
        <taxon>Bacillati</taxon>
        <taxon>Actinomycetota</taxon>
        <taxon>Actinomycetes</taxon>
        <taxon>Frankiales</taxon>
        <taxon>Frankiaceae</taxon>
        <taxon>Parafrankia</taxon>
    </lineage>
</organism>
<proteinExistence type="inferred from homology"/>
<dbReference type="InterPro" id="IPR036291">
    <property type="entry name" value="NAD(P)-bd_dom_sf"/>
</dbReference>
<keyword evidence="16" id="KW-1185">Reference proteome</keyword>
<keyword evidence="6" id="KW-0442">Lipid degradation</keyword>